<dbReference type="GO" id="GO:0005634">
    <property type="term" value="C:nucleus"/>
    <property type="evidence" value="ECO:0007669"/>
    <property type="project" value="UniProtKB-SubCell"/>
</dbReference>
<dbReference type="Pfam" id="PF00096">
    <property type="entry name" value="zf-C2H2"/>
    <property type="match status" value="6"/>
</dbReference>
<feature type="non-terminal residue" evidence="14">
    <location>
        <position position="1"/>
    </location>
</feature>
<feature type="compositionally biased region" description="Basic and acidic residues" evidence="12">
    <location>
        <begin position="741"/>
        <end position="750"/>
    </location>
</feature>
<dbReference type="GO" id="GO:0003690">
    <property type="term" value="F:double-stranded DNA binding"/>
    <property type="evidence" value="ECO:0007669"/>
    <property type="project" value="UniProtKB-ARBA"/>
</dbReference>
<dbReference type="FunFam" id="3.30.160.60:FF:000125">
    <property type="entry name" value="Putative zinc finger protein 143"/>
    <property type="match status" value="1"/>
</dbReference>
<dbReference type="FunFam" id="3.30.160.60:FF:001498">
    <property type="entry name" value="Zinc finger protein 404"/>
    <property type="match status" value="1"/>
</dbReference>
<evidence type="ECO:0000256" key="2">
    <source>
        <dbReference type="ARBA" id="ARBA00006991"/>
    </source>
</evidence>
<feature type="domain" description="C2H2-type" evidence="13">
    <location>
        <begin position="613"/>
        <end position="642"/>
    </location>
</feature>
<evidence type="ECO:0000256" key="6">
    <source>
        <dbReference type="ARBA" id="ARBA00022833"/>
    </source>
</evidence>
<dbReference type="PROSITE" id="PS00028">
    <property type="entry name" value="ZINC_FINGER_C2H2_1"/>
    <property type="match status" value="12"/>
</dbReference>
<feature type="region of interest" description="Disordered" evidence="12">
    <location>
        <begin position="290"/>
        <end position="319"/>
    </location>
</feature>
<feature type="compositionally biased region" description="Basic residues" evidence="12">
    <location>
        <begin position="719"/>
        <end position="736"/>
    </location>
</feature>
<feature type="region of interest" description="Disordered" evidence="12">
    <location>
        <begin position="719"/>
        <end position="750"/>
    </location>
</feature>
<dbReference type="SMART" id="SM00355">
    <property type="entry name" value="ZnF_C2H2"/>
    <property type="match status" value="15"/>
</dbReference>
<feature type="domain" description="C2H2-type" evidence="13">
    <location>
        <begin position="529"/>
        <end position="556"/>
    </location>
</feature>
<feature type="domain" description="C2H2-type" evidence="13">
    <location>
        <begin position="115"/>
        <end position="142"/>
    </location>
</feature>
<keyword evidence="6" id="KW-0862">Zinc</keyword>
<keyword evidence="9" id="KW-0804">Transcription</keyword>
<keyword evidence="7" id="KW-0805">Transcription regulation</keyword>
<dbReference type="GO" id="GO:0008270">
    <property type="term" value="F:zinc ion binding"/>
    <property type="evidence" value="ECO:0007669"/>
    <property type="project" value="UniProtKB-KW"/>
</dbReference>
<feature type="compositionally biased region" description="Basic and acidic residues" evidence="12">
    <location>
        <begin position="303"/>
        <end position="313"/>
    </location>
</feature>
<dbReference type="Pfam" id="PF13912">
    <property type="entry name" value="zf-C2H2_6"/>
    <property type="match status" value="1"/>
</dbReference>
<feature type="domain" description="C2H2-type" evidence="13">
    <location>
        <begin position="557"/>
        <end position="584"/>
    </location>
</feature>
<comment type="subcellular location">
    <subcellularLocation>
        <location evidence="1">Nucleus</location>
    </subcellularLocation>
</comment>
<evidence type="ECO:0000256" key="9">
    <source>
        <dbReference type="ARBA" id="ARBA00023163"/>
    </source>
</evidence>
<dbReference type="FunFam" id="3.30.160.60:FF:000688">
    <property type="entry name" value="zinc finger protein 197 isoform X1"/>
    <property type="match status" value="1"/>
</dbReference>
<comment type="similarity">
    <text evidence="2">Belongs to the krueppel C2H2-type zinc-finger protein family.</text>
</comment>
<dbReference type="InterPro" id="IPR013087">
    <property type="entry name" value="Znf_C2H2_type"/>
</dbReference>
<keyword evidence="3" id="KW-0479">Metal-binding</keyword>
<keyword evidence="8" id="KW-0238">DNA-binding</keyword>
<dbReference type="FunFam" id="3.30.160.60:FF:000110">
    <property type="entry name" value="Zinc finger protein-like"/>
    <property type="match status" value="1"/>
</dbReference>
<dbReference type="EMBL" id="CAXKWB010000549">
    <property type="protein sequence ID" value="CAL4061173.1"/>
    <property type="molecule type" value="Genomic_DNA"/>
</dbReference>
<evidence type="ECO:0000256" key="3">
    <source>
        <dbReference type="ARBA" id="ARBA00022723"/>
    </source>
</evidence>
<feature type="domain" description="C2H2-type" evidence="13">
    <location>
        <begin position="643"/>
        <end position="671"/>
    </location>
</feature>
<evidence type="ECO:0000256" key="1">
    <source>
        <dbReference type="ARBA" id="ARBA00004123"/>
    </source>
</evidence>
<feature type="domain" description="C2H2-type" evidence="13">
    <location>
        <begin position="171"/>
        <end position="200"/>
    </location>
</feature>
<feature type="domain" description="C2H2-type" evidence="13">
    <location>
        <begin position="59"/>
        <end position="86"/>
    </location>
</feature>
<proteinExistence type="inferred from homology"/>
<dbReference type="FunFam" id="3.30.160.60:FF:000017">
    <property type="entry name" value="zinc finger protein 62 homolog"/>
    <property type="match status" value="1"/>
</dbReference>
<dbReference type="InterPro" id="IPR036236">
    <property type="entry name" value="Znf_C2H2_sf"/>
</dbReference>
<evidence type="ECO:0000256" key="5">
    <source>
        <dbReference type="ARBA" id="ARBA00022771"/>
    </source>
</evidence>
<dbReference type="FunFam" id="3.30.160.60:FF:000446">
    <property type="entry name" value="Zinc finger protein"/>
    <property type="match status" value="1"/>
</dbReference>
<evidence type="ECO:0000256" key="7">
    <source>
        <dbReference type="ARBA" id="ARBA00023015"/>
    </source>
</evidence>
<evidence type="ECO:0000256" key="11">
    <source>
        <dbReference type="PROSITE-ProRule" id="PRU00042"/>
    </source>
</evidence>
<dbReference type="Proteomes" id="UP001497623">
    <property type="component" value="Unassembled WGS sequence"/>
</dbReference>
<evidence type="ECO:0000256" key="12">
    <source>
        <dbReference type="SAM" id="MobiDB-lite"/>
    </source>
</evidence>
<keyword evidence="15" id="KW-1185">Reference proteome</keyword>
<dbReference type="GO" id="GO:0010468">
    <property type="term" value="P:regulation of gene expression"/>
    <property type="evidence" value="ECO:0007669"/>
    <property type="project" value="TreeGrafter"/>
</dbReference>
<dbReference type="Gene3D" id="3.30.160.60">
    <property type="entry name" value="Classic Zinc Finger"/>
    <property type="match status" value="14"/>
</dbReference>
<keyword evidence="4" id="KW-0677">Repeat</keyword>
<evidence type="ECO:0000256" key="4">
    <source>
        <dbReference type="ARBA" id="ARBA00022737"/>
    </source>
</evidence>
<organism evidence="14 15">
    <name type="scientific">Meganyctiphanes norvegica</name>
    <name type="common">Northern krill</name>
    <name type="synonym">Thysanopoda norvegica</name>
    <dbReference type="NCBI Taxonomy" id="48144"/>
    <lineage>
        <taxon>Eukaryota</taxon>
        <taxon>Metazoa</taxon>
        <taxon>Ecdysozoa</taxon>
        <taxon>Arthropoda</taxon>
        <taxon>Crustacea</taxon>
        <taxon>Multicrustacea</taxon>
        <taxon>Malacostraca</taxon>
        <taxon>Eumalacostraca</taxon>
        <taxon>Eucarida</taxon>
        <taxon>Euphausiacea</taxon>
        <taxon>Euphausiidae</taxon>
        <taxon>Meganyctiphanes</taxon>
    </lineage>
</organism>
<gene>
    <name evidence="14" type="ORF">MNOR_LOCUS1923</name>
</gene>
<evidence type="ECO:0000256" key="8">
    <source>
        <dbReference type="ARBA" id="ARBA00023125"/>
    </source>
</evidence>
<feature type="domain" description="C2H2-type" evidence="13">
    <location>
        <begin position="87"/>
        <end position="114"/>
    </location>
</feature>
<evidence type="ECO:0000313" key="14">
    <source>
        <dbReference type="EMBL" id="CAL4061173.1"/>
    </source>
</evidence>
<reference evidence="14 15" key="1">
    <citation type="submission" date="2024-05" db="EMBL/GenBank/DDBJ databases">
        <authorList>
            <person name="Wallberg A."/>
        </authorList>
    </citation>
    <scope>NUCLEOTIDE SEQUENCE [LARGE SCALE GENOMIC DNA]</scope>
</reference>
<dbReference type="PANTHER" id="PTHR16515:SF66">
    <property type="entry name" value="C2H2-TYPE DOMAIN-CONTAINING PROTEIN"/>
    <property type="match status" value="1"/>
</dbReference>
<dbReference type="InterPro" id="IPR050331">
    <property type="entry name" value="Zinc_finger"/>
</dbReference>
<feature type="domain" description="C2H2-type" evidence="13">
    <location>
        <begin position="143"/>
        <end position="170"/>
    </location>
</feature>
<dbReference type="FunFam" id="3.30.160.60:FF:000072">
    <property type="entry name" value="zinc finger protein 143 isoform X1"/>
    <property type="match status" value="1"/>
</dbReference>
<feature type="domain" description="C2H2-type" evidence="13">
    <location>
        <begin position="501"/>
        <end position="528"/>
    </location>
</feature>
<name>A0AAV2PNL5_MEGNR</name>
<keyword evidence="5 11" id="KW-0863">Zinc-finger</keyword>
<protein>
    <recommendedName>
        <fullName evidence="13">C2H2-type domain-containing protein</fullName>
    </recommendedName>
</protein>
<dbReference type="AlphaFoldDB" id="A0AAV2PNL5"/>
<feature type="compositionally biased region" description="Basic residues" evidence="12">
    <location>
        <begin position="290"/>
        <end position="302"/>
    </location>
</feature>
<sequence length="750" mass="86792">KIDIIEHSGRHQCPNNTTTNEVSNIRSGDNTIEYHNISLPLKPKNKRKRKNYEGMERKFVCNQCPSAFHTQAKLNSHARIHTGIKPHVCDECGKAFLVLNSLKVHKRIHTDERPYPCNECSKSFRSSSYLIVHKRLHSGEKPFICGFCKEGFYSTSYLAIHIRVHTGEKPYICDYDNCGEEFAQSFDLRIHKRLHTGESPYKCYECDEVFISDKDRTAHRKKHHKDSRPFKCNICCKRFRTPIIVFNHQEKCLGPASDRIAGTYAHSCQLCGKEFITKTFCAKHQARCKGPNKKKRMRRPPKRSRDEGEEGKGRTGGMWIRKRNGILKKSSKIDLTENSRIHKYTNNALDNLSNINSGDSNVANNFYKKDDTFVKLHTQFRIKKEIEIHTRLTETYENNDIEVHKSIVKSEQNYFKDFLTTDIYNENEIENKNIKLEDINIKHEEILDKPYISPYNNDNVSNISPSGDFISNDLQKNIYNFPPEPNKIIEQNNYKEIERKFVCNECPTAFYTQAKLNTHLRIHTGVKPYVCDECGKAFNQACNLKAHKQIHTDERPYPCDECGKSFRSNSHLTVHKRLHTGEKPYICAFCNEGFYSSSHLAKHIIVHTGEKPYVCDYDNCGEAFTQALELRIHKCIHTGETPYKCWECDEAFISDKDRTAHRNKCHKDSRPFSCKVCHKKFRRPINVSKHQGMCLGPAGTYAQSCQLCGKGFRMEARSAKHQAKCKGPKEKKRMGRPPKCPRTEGEEGRS</sequence>
<evidence type="ECO:0000259" key="13">
    <source>
        <dbReference type="PROSITE" id="PS50157"/>
    </source>
</evidence>
<feature type="domain" description="C2H2-type" evidence="13">
    <location>
        <begin position="585"/>
        <end position="612"/>
    </location>
</feature>
<feature type="domain" description="C2H2-type" evidence="13">
    <location>
        <begin position="201"/>
        <end position="229"/>
    </location>
</feature>
<accession>A0AAV2PNL5</accession>
<evidence type="ECO:0000313" key="15">
    <source>
        <dbReference type="Proteomes" id="UP001497623"/>
    </source>
</evidence>
<dbReference type="PANTHER" id="PTHR16515">
    <property type="entry name" value="PR DOMAIN ZINC FINGER PROTEIN"/>
    <property type="match status" value="1"/>
</dbReference>
<dbReference type="FunFam" id="3.30.160.60:FF:000016">
    <property type="entry name" value="zinc finger protein 37 homolog"/>
    <property type="match status" value="1"/>
</dbReference>
<dbReference type="PROSITE" id="PS50157">
    <property type="entry name" value="ZINC_FINGER_C2H2_2"/>
    <property type="match status" value="12"/>
</dbReference>
<keyword evidence="10" id="KW-0539">Nucleus</keyword>
<dbReference type="FunFam" id="3.30.160.60:FF:001370">
    <property type="entry name" value="Zinc finger protein"/>
    <property type="match status" value="1"/>
</dbReference>
<dbReference type="SUPFAM" id="SSF57667">
    <property type="entry name" value="beta-beta-alpha zinc fingers"/>
    <property type="match status" value="8"/>
</dbReference>
<comment type="caution">
    <text evidence="14">The sequence shown here is derived from an EMBL/GenBank/DDBJ whole genome shotgun (WGS) entry which is preliminary data.</text>
</comment>
<evidence type="ECO:0000256" key="10">
    <source>
        <dbReference type="ARBA" id="ARBA00023242"/>
    </source>
</evidence>